<evidence type="ECO:0000313" key="2">
    <source>
        <dbReference type="EMBL" id="GAK67341.1"/>
    </source>
</evidence>
<organism evidence="2">
    <name type="scientific">Pseudozyma antarctica</name>
    <name type="common">Yeast</name>
    <name type="synonym">Candida antarctica</name>
    <dbReference type="NCBI Taxonomy" id="84753"/>
    <lineage>
        <taxon>Eukaryota</taxon>
        <taxon>Fungi</taxon>
        <taxon>Dikarya</taxon>
        <taxon>Basidiomycota</taxon>
        <taxon>Ustilaginomycotina</taxon>
        <taxon>Ustilaginomycetes</taxon>
        <taxon>Ustilaginales</taxon>
        <taxon>Ustilaginaceae</taxon>
        <taxon>Moesziomyces</taxon>
    </lineage>
</organism>
<dbReference type="EMBL" id="DF830084">
    <property type="protein sequence ID" value="GAK67341.1"/>
    <property type="molecule type" value="Genomic_DNA"/>
</dbReference>
<dbReference type="PANTHER" id="PTHR43162:SF1">
    <property type="entry name" value="PRESTALK A DIFFERENTIATION PROTEIN A"/>
    <property type="match status" value="1"/>
</dbReference>
<dbReference type="PANTHER" id="PTHR43162">
    <property type="match status" value="1"/>
</dbReference>
<dbReference type="InterPro" id="IPR036291">
    <property type="entry name" value="NAD(P)-bd_dom_sf"/>
</dbReference>
<dbReference type="Pfam" id="PF13460">
    <property type="entry name" value="NAD_binding_10"/>
    <property type="match status" value="1"/>
</dbReference>
<keyword evidence="3" id="KW-1185">Reference proteome</keyword>
<gene>
    <name evidence="2" type="ORF">PAN0_017c5568</name>
</gene>
<evidence type="ECO:0000313" key="3">
    <source>
        <dbReference type="Proteomes" id="UP000053758"/>
    </source>
</evidence>
<accession>A0A081CKZ5</accession>
<sequence>MKLSAIPWTGLPIYVVCFDDCPHHSSSSFSLTHIAFPSLLQPDVPHLPASSASATTMSTPAQISIFPASSASASRLAQLLQDRHPDIRVRLAARSPAKLQASGSNVSIAQSSLNVSDPASIKDALDGSDAAYIMNPPFYTEQDPAALSKTFIDNIVAAANASSTLKRIVFLSSIGAEKTSGTGPINNVHIAETGLLADLRDGVEAIALRPPYFLSNFKSVLPLAISPPHILPSMLLPFDKPYALIDSSAIAEKALKYLVAPPSSAADAAGKNHITVAQLVTAPKTIPEIAQIVAEITGTPVTAVPVPEDQWLPTFQKAGMPDKLASAFYDLTKATNTGYVGYLDQPQIDAEAQRGVTVITEHTDVDTKAALERLIEQVKSA</sequence>
<protein>
    <submittedName>
        <fullName evidence="2">NAD-dependent epimerase/dehydratase</fullName>
    </submittedName>
</protein>
<feature type="domain" description="NAD(P)-binding" evidence="1">
    <location>
        <begin position="69"/>
        <end position="184"/>
    </location>
</feature>
<dbReference type="GeneID" id="26306297"/>
<dbReference type="SUPFAM" id="SSF51735">
    <property type="entry name" value="NAD(P)-binding Rossmann-fold domains"/>
    <property type="match status" value="1"/>
</dbReference>
<evidence type="ECO:0000259" key="1">
    <source>
        <dbReference type="Pfam" id="PF13460"/>
    </source>
</evidence>
<dbReference type="HOGENOM" id="CLU_855629_0_0_1"/>
<name>A0A081CKZ5_PSEA2</name>
<dbReference type="Gene3D" id="3.90.25.10">
    <property type="entry name" value="UDP-galactose 4-epimerase, domain 1"/>
    <property type="match status" value="1"/>
</dbReference>
<dbReference type="RefSeq" id="XP_014654628.1">
    <property type="nucleotide sequence ID" value="XM_014799142.1"/>
</dbReference>
<dbReference type="InterPro" id="IPR016040">
    <property type="entry name" value="NAD(P)-bd_dom"/>
</dbReference>
<dbReference type="Proteomes" id="UP000053758">
    <property type="component" value="Unassembled WGS sequence"/>
</dbReference>
<dbReference type="AlphaFoldDB" id="A0A081CKZ5"/>
<reference evidence="2" key="1">
    <citation type="submission" date="2014-07" db="EMBL/GenBank/DDBJ databases">
        <title>Draft genome sequence of the yeast Pseudozyma antarctica JCM 10317 known as a producer of lipase B which used in a wide range of industrial applications.</title>
        <authorList>
            <person name="Morita T."/>
            <person name="Saika A."/>
            <person name="Koike H."/>
        </authorList>
    </citation>
    <scope>NUCLEOTIDE SEQUENCE</scope>
    <source>
        <strain evidence="2">JCM 10317</strain>
    </source>
</reference>
<dbReference type="InterPro" id="IPR051604">
    <property type="entry name" value="Ergot_Alk_Oxidoreductase"/>
</dbReference>
<dbReference type="Gene3D" id="3.40.50.720">
    <property type="entry name" value="NAD(P)-binding Rossmann-like Domain"/>
    <property type="match status" value="1"/>
</dbReference>
<proteinExistence type="predicted"/>